<feature type="signal peptide" evidence="9">
    <location>
        <begin position="1"/>
        <end position="25"/>
    </location>
</feature>
<evidence type="ECO:0000256" key="3">
    <source>
        <dbReference type="ARBA" id="ARBA00022448"/>
    </source>
</evidence>
<dbReference type="InterPro" id="IPR011044">
    <property type="entry name" value="Quino_amine_DH_bsu"/>
</dbReference>
<evidence type="ECO:0000256" key="9">
    <source>
        <dbReference type="SAM" id="SignalP"/>
    </source>
</evidence>
<evidence type="ECO:0000256" key="5">
    <source>
        <dbReference type="ARBA" id="ARBA00022764"/>
    </source>
</evidence>
<protein>
    <submittedName>
        <fullName evidence="10">Amine dehydrogenase</fullName>
    </submittedName>
</protein>
<evidence type="ECO:0000256" key="1">
    <source>
        <dbReference type="ARBA" id="ARBA00004418"/>
    </source>
</evidence>
<dbReference type="EMBL" id="DRGY01000019">
    <property type="protein sequence ID" value="HEA51126.1"/>
    <property type="molecule type" value="Genomic_DNA"/>
</dbReference>
<comment type="similarity">
    <text evidence="2">Belongs to the aromatic amine dehydrogenase heavy chain family.</text>
</comment>
<name>A0A831R365_9GAMM</name>
<dbReference type="InterPro" id="IPR009451">
    <property type="entry name" value="Metamine_DH_Hvc"/>
</dbReference>
<evidence type="ECO:0000256" key="4">
    <source>
        <dbReference type="ARBA" id="ARBA00022729"/>
    </source>
</evidence>
<dbReference type="Gene3D" id="2.130.10.10">
    <property type="entry name" value="YVTN repeat-like/Quinoprotein amine dehydrogenase"/>
    <property type="match status" value="1"/>
</dbReference>
<keyword evidence="5" id="KW-0574">Periplasm</keyword>
<dbReference type="GO" id="GO:0042597">
    <property type="term" value="C:periplasmic space"/>
    <property type="evidence" value="ECO:0007669"/>
    <property type="project" value="UniProtKB-SubCell"/>
</dbReference>
<keyword evidence="4 9" id="KW-0732">Signal</keyword>
<keyword evidence="8" id="KW-1015">Disulfide bond</keyword>
<organism evidence="10">
    <name type="scientific">Marinobacter antarcticus</name>
    <dbReference type="NCBI Taxonomy" id="564117"/>
    <lineage>
        <taxon>Bacteria</taxon>
        <taxon>Pseudomonadati</taxon>
        <taxon>Pseudomonadota</taxon>
        <taxon>Gammaproteobacteria</taxon>
        <taxon>Pseudomonadales</taxon>
        <taxon>Marinobacteraceae</taxon>
        <taxon>Marinobacter</taxon>
    </lineage>
</organism>
<reference evidence="10" key="1">
    <citation type="journal article" date="2020" name="mSystems">
        <title>Genome- and Community-Level Interaction Insights into Carbon Utilization and Element Cycling Functions of Hydrothermarchaeota in Hydrothermal Sediment.</title>
        <authorList>
            <person name="Zhou Z."/>
            <person name="Liu Y."/>
            <person name="Xu W."/>
            <person name="Pan J."/>
            <person name="Luo Z.H."/>
            <person name="Li M."/>
        </authorList>
    </citation>
    <scope>NUCLEOTIDE SEQUENCE [LARGE SCALE GENOMIC DNA]</scope>
    <source>
        <strain evidence="10">HyVt-357</strain>
    </source>
</reference>
<dbReference type="RefSeq" id="WP_349740316.1">
    <property type="nucleotide sequence ID" value="NZ_DRGY01000019.1"/>
</dbReference>
<feature type="disulfide bond" evidence="8">
    <location>
        <begin position="179"/>
        <end position="194"/>
    </location>
</feature>
<keyword evidence="3" id="KW-0813">Transport</keyword>
<dbReference type="Pfam" id="PF06433">
    <property type="entry name" value="Me-amine-dh_H"/>
    <property type="match status" value="1"/>
</dbReference>
<evidence type="ECO:0000256" key="7">
    <source>
        <dbReference type="ARBA" id="ARBA00023002"/>
    </source>
</evidence>
<evidence type="ECO:0000256" key="8">
    <source>
        <dbReference type="PIRSR" id="PIRSR609451-50"/>
    </source>
</evidence>
<dbReference type="SUPFAM" id="SSF50969">
    <property type="entry name" value="YVTN repeat-like/Quinoprotein amine dehydrogenase"/>
    <property type="match status" value="1"/>
</dbReference>
<keyword evidence="6" id="KW-0249">Electron transport</keyword>
<dbReference type="AlphaFoldDB" id="A0A831R365"/>
<evidence type="ECO:0000256" key="2">
    <source>
        <dbReference type="ARBA" id="ARBA00010548"/>
    </source>
</evidence>
<comment type="caution">
    <text evidence="10">The sequence shown here is derived from an EMBL/GenBank/DDBJ whole genome shotgun (WGS) entry which is preliminary data.</text>
</comment>
<accession>A0A831R365</accession>
<dbReference type="Proteomes" id="UP000885748">
    <property type="component" value="Unassembled WGS sequence"/>
</dbReference>
<dbReference type="InterPro" id="IPR015943">
    <property type="entry name" value="WD40/YVTN_repeat-like_dom_sf"/>
</dbReference>
<dbReference type="GO" id="GO:0030058">
    <property type="term" value="F:aliphatic amine dehydrogenase activity"/>
    <property type="evidence" value="ECO:0007669"/>
    <property type="project" value="InterPro"/>
</dbReference>
<evidence type="ECO:0000313" key="10">
    <source>
        <dbReference type="EMBL" id="HEA51126.1"/>
    </source>
</evidence>
<sequence>MMHLPKKMVCCLVVASSLIAASANARLPNETVGSTTLSLPDDHRSYMVDFEFNNMVSTRVVVIDPDKQKYLGMIPTGHAAPAVLSKDRKTIFTADFFFTRYVRGERTDVLTAWDSQTLSPKWELELTSERAFTLTERFSLATSADDKFVYIYNFTPSTSVTIIDTTKQEMVNEIAINGCILNYPVGERRFASLCGDGSLQMITLNDDGEEINRTKTTFFDPNEVKLVERATVVDETYYFVTTLGEVMPVDLSGDEVKVLPRWSLVTDEERAEGWAPGGWQFLAAAPGLNRLYVLMHPDHESYNWEDPSQTVWEFDLKTGEKLGTLKSPNLIWSLNATSDDKPLLLGANIEGGLEIFDLSTGEHNGTMDGVTKTPTLILNH</sequence>
<proteinExistence type="inferred from homology"/>
<keyword evidence="7" id="KW-0560">Oxidoreductase</keyword>
<evidence type="ECO:0000256" key="6">
    <source>
        <dbReference type="ARBA" id="ARBA00022982"/>
    </source>
</evidence>
<comment type="subcellular location">
    <subcellularLocation>
        <location evidence="1">Periplasm</location>
    </subcellularLocation>
</comment>
<feature type="chain" id="PRO_5032871760" evidence="9">
    <location>
        <begin position="26"/>
        <end position="380"/>
    </location>
</feature>
<gene>
    <name evidence="10" type="ORF">ENI00_02140</name>
</gene>